<dbReference type="InterPro" id="IPR050553">
    <property type="entry name" value="Thioredoxin_ResA/DsbE_sf"/>
</dbReference>
<keyword evidence="4" id="KW-0676">Redox-active center</keyword>
<dbReference type="InterPro" id="IPR000866">
    <property type="entry name" value="AhpC/TSA"/>
</dbReference>
<dbReference type="Pfam" id="PF14289">
    <property type="entry name" value="DUF4369"/>
    <property type="match status" value="1"/>
</dbReference>
<dbReference type="Pfam" id="PF00578">
    <property type="entry name" value="AhpC-TSA"/>
    <property type="match status" value="1"/>
</dbReference>
<proteinExistence type="predicted"/>
<comment type="subcellular location">
    <subcellularLocation>
        <location evidence="1">Cell envelope</location>
    </subcellularLocation>
</comment>
<dbReference type="PANTHER" id="PTHR42852:SF6">
    <property type="entry name" value="THIOL:DISULFIDE INTERCHANGE PROTEIN DSBE"/>
    <property type="match status" value="1"/>
</dbReference>
<sequence length="365" mass="41090">MLLRLCARLSRRMLRLLSTQPTISNYRRYKSNMKKACLFACLVSLLLFSCGDSQKNFKIEGSFKGFKQGELYVYEMDGSRRLDTIGVSRGEFVYQASITEPTTLVVVFPNYSELPVFAEPGVTIKVKGDASHLKETAVKGSDANEAMTDFRLKTSNMVPPEVIKEATKFINEHSASPVSIYLLNKYFIQTPNPDYNKIQDLLKTIIKAQPDNQKVAKLSKQLEPFKALMVGNRLPSFTARGLNGESVSSSDLNAKVNVITLWASWNYESINIQNLLARLKREHEGSIKVLSVSIDGSVEDCRKIVERDSVKWSNVCDGKMWETPVLQKIGLTYLPDNVVVDGQGKIIARSLNYQELSKKIEELIE</sequence>
<dbReference type="PROSITE" id="PS51352">
    <property type="entry name" value="THIOREDOXIN_2"/>
    <property type="match status" value="1"/>
</dbReference>
<evidence type="ECO:0000259" key="5">
    <source>
        <dbReference type="PROSITE" id="PS51352"/>
    </source>
</evidence>
<dbReference type="Gene3D" id="3.40.30.10">
    <property type="entry name" value="Glutaredoxin"/>
    <property type="match status" value="1"/>
</dbReference>
<accession>A0A928BSR8</accession>
<dbReference type="Proteomes" id="UP000763088">
    <property type="component" value="Unassembled WGS sequence"/>
</dbReference>
<evidence type="ECO:0000256" key="2">
    <source>
        <dbReference type="ARBA" id="ARBA00022748"/>
    </source>
</evidence>
<evidence type="ECO:0000256" key="4">
    <source>
        <dbReference type="ARBA" id="ARBA00023284"/>
    </source>
</evidence>
<reference evidence="6" key="1">
    <citation type="submission" date="2019-04" db="EMBL/GenBank/DDBJ databases">
        <title>Evolution of Biomass-Degrading Anaerobic Consortia Revealed by Metagenomics.</title>
        <authorList>
            <person name="Peng X."/>
        </authorList>
    </citation>
    <scope>NUCLEOTIDE SEQUENCE</scope>
    <source>
        <strain evidence="6">SIG141</strain>
    </source>
</reference>
<evidence type="ECO:0000256" key="1">
    <source>
        <dbReference type="ARBA" id="ARBA00004196"/>
    </source>
</evidence>
<dbReference type="SUPFAM" id="SSF52833">
    <property type="entry name" value="Thioredoxin-like"/>
    <property type="match status" value="1"/>
</dbReference>
<dbReference type="GO" id="GO:0030313">
    <property type="term" value="C:cell envelope"/>
    <property type="evidence" value="ECO:0007669"/>
    <property type="project" value="UniProtKB-SubCell"/>
</dbReference>
<protein>
    <submittedName>
        <fullName evidence="6">AhpC/TSA family protein</fullName>
    </submittedName>
</protein>
<keyword evidence="2" id="KW-0201">Cytochrome c-type biogenesis</keyword>
<evidence type="ECO:0000313" key="6">
    <source>
        <dbReference type="EMBL" id="MBE6266307.1"/>
    </source>
</evidence>
<comment type="caution">
    <text evidence="6">The sequence shown here is derived from an EMBL/GenBank/DDBJ whole genome shotgun (WGS) entry which is preliminary data.</text>
</comment>
<dbReference type="EMBL" id="SUYD01000008">
    <property type="protein sequence ID" value="MBE6266307.1"/>
    <property type="molecule type" value="Genomic_DNA"/>
</dbReference>
<feature type="domain" description="Thioredoxin" evidence="5">
    <location>
        <begin position="228"/>
        <end position="365"/>
    </location>
</feature>
<dbReference type="InterPro" id="IPR013766">
    <property type="entry name" value="Thioredoxin_domain"/>
</dbReference>
<dbReference type="InterPro" id="IPR025380">
    <property type="entry name" value="DUF4369"/>
</dbReference>
<organism evidence="6 7">
    <name type="scientific">Xylanibacter ruminicola</name>
    <name type="common">Prevotella ruminicola</name>
    <dbReference type="NCBI Taxonomy" id="839"/>
    <lineage>
        <taxon>Bacteria</taxon>
        <taxon>Pseudomonadati</taxon>
        <taxon>Bacteroidota</taxon>
        <taxon>Bacteroidia</taxon>
        <taxon>Bacteroidales</taxon>
        <taxon>Prevotellaceae</taxon>
        <taxon>Xylanibacter</taxon>
    </lineage>
</organism>
<dbReference type="CDD" id="cd02966">
    <property type="entry name" value="TlpA_like_family"/>
    <property type="match status" value="1"/>
</dbReference>
<dbReference type="AlphaFoldDB" id="A0A928BSR8"/>
<dbReference type="InterPro" id="IPR036249">
    <property type="entry name" value="Thioredoxin-like_sf"/>
</dbReference>
<evidence type="ECO:0000256" key="3">
    <source>
        <dbReference type="ARBA" id="ARBA00023157"/>
    </source>
</evidence>
<name>A0A928BSR8_XYLRU</name>
<gene>
    <name evidence="6" type="ORF">E7102_07550</name>
</gene>
<dbReference type="PANTHER" id="PTHR42852">
    <property type="entry name" value="THIOL:DISULFIDE INTERCHANGE PROTEIN DSBE"/>
    <property type="match status" value="1"/>
</dbReference>
<evidence type="ECO:0000313" key="7">
    <source>
        <dbReference type="Proteomes" id="UP000763088"/>
    </source>
</evidence>
<dbReference type="GO" id="GO:0017004">
    <property type="term" value="P:cytochrome complex assembly"/>
    <property type="evidence" value="ECO:0007669"/>
    <property type="project" value="UniProtKB-KW"/>
</dbReference>
<keyword evidence="3" id="KW-1015">Disulfide bond</keyword>